<keyword evidence="3" id="KW-1185">Reference proteome</keyword>
<sequence length="247" mass="28123">MNRVYYEIDKNHYRFIPGTAYSFRGESPSALTTNHDPNLPRINLSASSRSLLLTADLDQRNKSKAIAGMRRKGGLPDVFAVSGWTDIGDPVVASKYWTEQALRLCELIGYELTPDPEKDQGVRGRFNASHVEKQLAAYFIHSHAFLSEELDLSRDNNVSEEPTDDLAGLIKKLDIEETAKASPRRHRVNERRDGIDRERITALWKTSPPRMLKDAMILVTRPVCFDCRDFIRCVNREVGLRIEAHNV</sequence>
<gene>
    <name evidence="2" type="ORF">Purlil1_12840</name>
</gene>
<evidence type="ECO:0000313" key="2">
    <source>
        <dbReference type="EMBL" id="KAK4074909.1"/>
    </source>
</evidence>
<accession>A0ABR0BFR4</accession>
<dbReference type="InterPro" id="IPR057517">
    <property type="entry name" value="SsdA-like_C"/>
</dbReference>
<proteinExistence type="predicted"/>
<protein>
    <recommendedName>
        <fullName evidence="1">Single-strand DNA deaminase toxin A-like C-terminal domain-containing protein</fullName>
    </recommendedName>
</protein>
<reference evidence="2 3" key="1">
    <citation type="journal article" date="2024" name="Microbiol. Resour. Announc.">
        <title>Genome annotations for the ascomycete fungi Trichoderma harzianum, Trichoderma aggressivum, and Purpureocillium lilacinum.</title>
        <authorList>
            <person name="Beijen E.P.W."/>
            <person name="Ohm R.A."/>
        </authorList>
    </citation>
    <scope>NUCLEOTIDE SEQUENCE [LARGE SCALE GENOMIC DNA]</scope>
    <source>
        <strain evidence="2 3">CBS 150709</strain>
    </source>
</reference>
<feature type="domain" description="Single-strand DNA deaminase toxin A-like C-terminal" evidence="1">
    <location>
        <begin position="80"/>
        <end position="136"/>
    </location>
</feature>
<name>A0ABR0BFR4_PURLI</name>
<dbReference type="EMBL" id="JAWRVI010000138">
    <property type="protein sequence ID" value="KAK4074909.1"/>
    <property type="molecule type" value="Genomic_DNA"/>
</dbReference>
<evidence type="ECO:0000259" key="1">
    <source>
        <dbReference type="Pfam" id="PF24120"/>
    </source>
</evidence>
<comment type="caution">
    <text evidence="2">The sequence shown here is derived from an EMBL/GenBank/DDBJ whole genome shotgun (WGS) entry which is preliminary data.</text>
</comment>
<evidence type="ECO:0000313" key="3">
    <source>
        <dbReference type="Proteomes" id="UP001287286"/>
    </source>
</evidence>
<organism evidence="2 3">
    <name type="scientific">Purpureocillium lilacinum</name>
    <name type="common">Paecilomyces lilacinus</name>
    <dbReference type="NCBI Taxonomy" id="33203"/>
    <lineage>
        <taxon>Eukaryota</taxon>
        <taxon>Fungi</taxon>
        <taxon>Dikarya</taxon>
        <taxon>Ascomycota</taxon>
        <taxon>Pezizomycotina</taxon>
        <taxon>Sordariomycetes</taxon>
        <taxon>Hypocreomycetidae</taxon>
        <taxon>Hypocreales</taxon>
        <taxon>Ophiocordycipitaceae</taxon>
        <taxon>Purpureocillium</taxon>
    </lineage>
</organism>
<dbReference type="Pfam" id="PF24120">
    <property type="entry name" value="SsdA_C"/>
    <property type="match status" value="1"/>
</dbReference>
<dbReference type="Proteomes" id="UP001287286">
    <property type="component" value="Unassembled WGS sequence"/>
</dbReference>